<sequence>MHESFCFSSPPYTSVAIMEDFLTWAKSQGIISTASIEKTPYAGYGLFATQDSCSNPVHIPFNALLSSQKAIQVEPFAAALKALYGTDDLDQVAHTHEKQVLCLFLIYCQFFDHATDWKPYLDILPSIDFFKQHHLLFNLHYLQGTSLENSTRAKLNKLRRELEEINQAESSWLSQIDIDMYKWADCIFWSRVVGIGGAFGGENSAACASNMVMVPYFDFANHSVDRPNMRWQPTSDGGIDLVTYPDMVKKGDELFLSYGSKPNQELLFLHGFCVENNPHPSCFTLPVAPFLHPEADPLNMPKIHWLQQSGVKPTLTLSPSSKDTTTDLMNMGWSRESIQLMYLVVMDEDNGVRFGLDEQEHVELYIQDQKVTSLDALEQITSGMDLLPVIQLRVVMLLIDALQYQYSANTEHAMVDDTPIGKQALIYRNEEKSLLESALQTLTKLSDELMQHATVVEYLKNAQ</sequence>
<dbReference type="PANTHER" id="PTHR13271">
    <property type="entry name" value="UNCHARACTERIZED PUTATIVE METHYLTRANSFERASE"/>
    <property type="match status" value="1"/>
</dbReference>
<reference evidence="3 4" key="1">
    <citation type="submission" date="2019-09" db="EMBL/GenBank/DDBJ databases">
        <authorList>
            <consortium name="DOE Joint Genome Institute"/>
            <person name="Mondo S.J."/>
            <person name="Navarro-Mendoza M.I."/>
            <person name="Perez-Arques C."/>
            <person name="Panchal S."/>
            <person name="Nicolas F.E."/>
            <person name="Ganguly P."/>
            <person name="Pangilinan J."/>
            <person name="Grigoriev I."/>
            <person name="Heitman J."/>
            <person name="Sanya K."/>
            <person name="Garre V."/>
        </authorList>
    </citation>
    <scope>NUCLEOTIDE SEQUENCE [LARGE SCALE GENOMIC DNA]</scope>
    <source>
        <strain evidence="3 4">MU402</strain>
    </source>
</reference>
<dbReference type="SUPFAM" id="SSF82199">
    <property type="entry name" value="SET domain"/>
    <property type="match status" value="1"/>
</dbReference>
<dbReference type="PROSITE" id="PS50280">
    <property type="entry name" value="SET"/>
    <property type="match status" value="1"/>
</dbReference>
<evidence type="ECO:0000259" key="2">
    <source>
        <dbReference type="PROSITE" id="PS50280"/>
    </source>
</evidence>
<gene>
    <name evidence="3" type="ORF">FB192DRAFT_1370554</name>
</gene>
<evidence type="ECO:0000313" key="3">
    <source>
        <dbReference type="EMBL" id="KAF1803946.1"/>
    </source>
</evidence>
<keyword evidence="1" id="KW-0175">Coiled coil</keyword>
<comment type="caution">
    <text evidence="3">The sequence shown here is derived from an EMBL/GenBank/DDBJ whole genome shotgun (WGS) entry which is preliminary data.</text>
</comment>
<dbReference type="EMBL" id="JAAECE010000003">
    <property type="protein sequence ID" value="KAF1803946.1"/>
    <property type="molecule type" value="Genomic_DNA"/>
</dbReference>
<proteinExistence type="predicted"/>
<evidence type="ECO:0000256" key="1">
    <source>
        <dbReference type="SAM" id="Coils"/>
    </source>
</evidence>
<accession>A0A8H4BKX9</accession>
<protein>
    <recommendedName>
        <fullName evidence="2">SET domain-containing protein</fullName>
    </recommendedName>
</protein>
<feature type="domain" description="SET" evidence="2">
    <location>
        <begin position="28"/>
        <end position="259"/>
    </location>
</feature>
<dbReference type="GO" id="GO:0016279">
    <property type="term" value="F:protein-lysine N-methyltransferase activity"/>
    <property type="evidence" value="ECO:0007669"/>
    <property type="project" value="TreeGrafter"/>
</dbReference>
<dbReference type="Proteomes" id="UP000469890">
    <property type="component" value="Unassembled WGS sequence"/>
</dbReference>
<dbReference type="AlphaFoldDB" id="A0A8H4BKX9"/>
<organism evidence="3 4">
    <name type="scientific">Mucor circinelloides f. lusitanicus</name>
    <name type="common">Mucor racemosus var. lusitanicus</name>
    <dbReference type="NCBI Taxonomy" id="29924"/>
    <lineage>
        <taxon>Eukaryota</taxon>
        <taxon>Fungi</taxon>
        <taxon>Fungi incertae sedis</taxon>
        <taxon>Mucoromycota</taxon>
        <taxon>Mucoromycotina</taxon>
        <taxon>Mucoromycetes</taxon>
        <taxon>Mucorales</taxon>
        <taxon>Mucorineae</taxon>
        <taxon>Mucoraceae</taxon>
        <taxon>Mucor</taxon>
    </lineage>
</organism>
<dbReference type="InterPro" id="IPR001214">
    <property type="entry name" value="SET_dom"/>
</dbReference>
<dbReference type="Gene3D" id="3.90.1410.10">
    <property type="entry name" value="set domain protein methyltransferase, domain 1"/>
    <property type="match status" value="1"/>
</dbReference>
<feature type="coiled-coil region" evidence="1">
    <location>
        <begin position="148"/>
        <end position="175"/>
    </location>
</feature>
<dbReference type="InterPro" id="IPR050600">
    <property type="entry name" value="SETD3_SETD6_MTase"/>
</dbReference>
<evidence type="ECO:0000313" key="4">
    <source>
        <dbReference type="Proteomes" id="UP000469890"/>
    </source>
</evidence>
<name>A0A8H4BKX9_MUCCL</name>
<dbReference type="CDD" id="cd10527">
    <property type="entry name" value="SET_LSMT"/>
    <property type="match status" value="1"/>
</dbReference>
<dbReference type="InterPro" id="IPR046341">
    <property type="entry name" value="SET_dom_sf"/>
</dbReference>